<name>A0A6N2L189_SALVM</name>
<organism evidence="4">
    <name type="scientific">Salix viminalis</name>
    <name type="common">Common osier</name>
    <name type="synonym">Basket willow</name>
    <dbReference type="NCBI Taxonomy" id="40686"/>
    <lineage>
        <taxon>Eukaryota</taxon>
        <taxon>Viridiplantae</taxon>
        <taxon>Streptophyta</taxon>
        <taxon>Embryophyta</taxon>
        <taxon>Tracheophyta</taxon>
        <taxon>Spermatophyta</taxon>
        <taxon>Magnoliopsida</taxon>
        <taxon>eudicotyledons</taxon>
        <taxon>Gunneridae</taxon>
        <taxon>Pentapetalae</taxon>
        <taxon>rosids</taxon>
        <taxon>fabids</taxon>
        <taxon>Malpighiales</taxon>
        <taxon>Salicaceae</taxon>
        <taxon>Saliceae</taxon>
        <taxon>Salix</taxon>
    </lineage>
</organism>
<dbReference type="InterPro" id="IPR050452">
    <property type="entry name" value="Metacaspase"/>
</dbReference>
<dbReference type="GO" id="GO:0004197">
    <property type="term" value="F:cysteine-type endopeptidase activity"/>
    <property type="evidence" value="ECO:0007669"/>
    <property type="project" value="InterPro"/>
</dbReference>
<feature type="region of interest" description="Disordered" evidence="2">
    <location>
        <begin position="298"/>
        <end position="330"/>
    </location>
</feature>
<dbReference type="Gene3D" id="3.40.50.12660">
    <property type="match status" value="2"/>
</dbReference>
<evidence type="ECO:0000313" key="4">
    <source>
        <dbReference type="EMBL" id="VFU34922.1"/>
    </source>
</evidence>
<dbReference type="PANTHER" id="PTHR48104:SF2">
    <property type="entry name" value="METACASPASE-1-LIKE ISOFORM X1"/>
    <property type="match status" value="1"/>
</dbReference>
<sequence length="540" mass="61360">MISRKNPESLNKIRIRRSSPGTRTATKRALLIGVTYKRKYTLKGTINDVKSMRELLINNFGFEEKNIKVLTDLQMETTRKKIVESMEWLVKDCQAGDSLVFYFSGHGIRKLDFEGDERDGFDENICPVDFLTEGMISDNEINSLIVWPLKKDVTLHAIVDACHSGTVLDLEHVYNREQRIWDDNSPPSGKARKHTDGGLAISISACQDHEIAVDTSAFTKTMNGALTYLLIYFLKKHRGLTYGDLLDLIHEELSKFNEENSTGVRCPICNTMNPVPTSERRRSKDCRIQKLLVKAREKISDGPKISRKKSESLNKMPSPSEIRRSSPGTRTATKRALLIGVTYKRKYMLKGTINDVKSMRELLINDFGFKEENILVLTEQRTTREKIVESMEWLVKDCQAGDSLVFYFSGHGIRKLDFEGDERDGFDENICPVDFLTEGIISDNEINSLIVWPLKKDVTLHAIVDACHSGTVLDLEHFYNREQKRWEDNSPPSGNARKHTDGGMAISISACQDHEIAVDTSTPQISSSKPFDVYNKHFLL</sequence>
<dbReference type="InterPro" id="IPR029030">
    <property type="entry name" value="Caspase-like_dom_sf"/>
</dbReference>
<accession>A0A6N2L189</accession>
<dbReference type="AlphaFoldDB" id="A0A6N2L189"/>
<dbReference type="PANTHER" id="PTHR48104">
    <property type="entry name" value="METACASPASE-4"/>
    <property type="match status" value="1"/>
</dbReference>
<dbReference type="GO" id="GO:0006508">
    <property type="term" value="P:proteolysis"/>
    <property type="evidence" value="ECO:0007669"/>
    <property type="project" value="InterPro"/>
</dbReference>
<comment type="similarity">
    <text evidence="1">Belongs to the peptidase C14B family.</text>
</comment>
<evidence type="ECO:0000256" key="1">
    <source>
        <dbReference type="ARBA" id="ARBA00009005"/>
    </source>
</evidence>
<evidence type="ECO:0000259" key="3">
    <source>
        <dbReference type="Pfam" id="PF00656"/>
    </source>
</evidence>
<gene>
    <name evidence="4" type="ORF">SVIM_LOCUS171437</name>
</gene>
<dbReference type="GO" id="GO:0005737">
    <property type="term" value="C:cytoplasm"/>
    <property type="evidence" value="ECO:0007669"/>
    <property type="project" value="TreeGrafter"/>
</dbReference>
<dbReference type="SUPFAM" id="SSF52129">
    <property type="entry name" value="Caspase-like"/>
    <property type="match status" value="2"/>
</dbReference>
<evidence type="ECO:0000256" key="2">
    <source>
        <dbReference type="SAM" id="MobiDB-lite"/>
    </source>
</evidence>
<feature type="domain" description="Peptidase C14 caspase" evidence="3">
    <location>
        <begin position="27"/>
        <end position="268"/>
    </location>
</feature>
<reference evidence="4" key="1">
    <citation type="submission" date="2019-03" db="EMBL/GenBank/DDBJ databases">
        <authorList>
            <person name="Mank J."/>
            <person name="Almeida P."/>
        </authorList>
    </citation>
    <scope>NUCLEOTIDE SEQUENCE</scope>
    <source>
        <strain evidence="4">78183</strain>
    </source>
</reference>
<proteinExistence type="inferred from homology"/>
<dbReference type="EMBL" id="CAADRP010001090">
    <property type="protein sequence ID" value="VFU34922.1"/>
    <property type="molecule type" value="Genomic_DNA"/>
</dbReference>
<dbReference type="InterPro" id="IPR011600">
    <property type="entry name" value="Pept_C14_caspase"/>
</dbReference>
<dbReference type="Pfam" id="PF00656">
    <property type="entry name" value="Peptidase_C14"/>
    <property type="match status" value="2"/>
</dbReference>
<protein>
    <recommendedName>
        <fullName evidence="3">Peptidase C14 caspase domain-containing protein</fullName>
    </recommendedName>
</protein>
<feature type="domain" description="Peptidase C14 caspase" evidence="3">
    <location>
        <begin position="334"/>
        <end position="521"/>
    </location>
</feature>